<dbReference type="STRING" id="48701.ENSPMEP00000031617"/>
<evidence type="ECO:0000256" key="7">
    <source>
        <dbReference type="PROSITE-ProRule" id="PRU00076"/>
    </source>
</evidence>
<dbReference type="InterPro" id="IPR003961">
    <property type="entry name" value="FN3_dom"/>
</dbReference>
<feature type="domain" description="Fibronectin type-III" evidence="9">
    <location>
        <begin position="117"/>
        <end position="212"/>
    </location>
</feature>
<dbReference type="PROSITE" id="PS50853">
    <property type="entry name" value="FN3"/>
    <property type="match status" value="2"/>
</dbReference>
<evidence type="ECO:0000313" key="10">
    <source>
        <dbReference type="Ensembl" id="ENSPMEP00000031617.1"/>
    </source>
</evidence>
<dbReference type="GO" id="GO:0009887">
    <property type="term" value="P:animal organ morphogenesis"/>
    <property type="evidence" value="ECO:0007669"/>
    <property type="project" value="UniProtKB-ARBA"/>
</dbReference>
<dbReference type="GO" id="GO:0005509">
    <property type="term" value="F:calcium ion binding"/>
    <property type="evidence" value="ECO:0007669"/>
    <property type="project" value="InterPro"/>
</dbReference>
<dbReference type="Pfam" id="PF12661">
    <property type="entry name" value="hEGF"/>
    <property type="match status" value="2"/>
</dbReference>
<dbReference type="InterPro" id="IPR036116">
    <property type="entry name" value="FN3_sf"/>
</dbReference>
<dbReference type="GO" id="GO:0007219">
    <property type="term" value="P:Notch signaling pathway"/>
    <property type="evidence" value="ECO:0007669"/>
    <property type="project" value="TreeGrafter"/>
</dbReference>
<dbReference type="Pfam" id="PF00008">
    <property type="entry name" value="EGF"/>
    <property type="match status" value="1"/>
</dbReference>
<dbReference type="Ensembl" id="ENSPMET00000024704.1">
    <property type="protein sequence ID" value="ENSPMEP00000031617.1"/>
    <property type="gene ID" value="ENSPMEG00000018864.1"/>
</dbReference>
<feature type="domain" description="Fibronectin type-III" evidence="9">
    <location>
        <begin position="296"/>
        <end position="388"/>
    </location>
</feature>
<dbReference type="GO" id="GO:0016358">
    <property type="term" value="P:dendrite development"/>
    <property type="evidence" value="ECO:0007669"/>
    <property type="project" value="UniProtKB-ARBA"/>
</dbReference>
<keyword evidence="5 7" id="KW-1015">Disulfide bond</keyword>
<dbReference type="SMART" id="SM00181">
    <property type="entry name" value="EGF"/>
    <property type="match status" value="4"/>
</dbReference>
<dbReference type="Proteomes" id="UP000261480">
    <property type="component" value="Unplaced"/>
</dbReference>
<dbReference type="Pfam" id="PF00041">
    <property type="entry name" value="fn3"/>
    <property type="match status" value="2"/>
</dbReference>
<feature type="disulfide bond" evidence="7">
    <location>
        <begin position="102"/>
        <end position="111"/>
    </location>
</feature>
<keyword evidence="11" id="KW-1185">Reference proteome</keyword>
<keyword evidence="1" id="KW-0217">Developmental protein</keyword>
<dbReference type="GO" id="GO:0001764">
    <property type="term" value="P:neuron migration"/>
    <property type="evidence" value="ECO:0007669"/>
    <property type="project" value="UniProtKB-ARBA"/>
</dbReference>
<reference evidence="10" key="1">
    <citation type="submission" date="2025-08" db="UniProtKB">
        <authorList>
            <consortium name="Ensembl"/>
        </authorList>
    </citation>
    <scope>IDENTIFICATION</scope>
</reference>
<dbReference type="InterPro" id="IPR013783">
    <property type="entry name" value="Ig-like_fold"/>
</dbReference>
<sequence>LYANECLSEPCMNKGTCEDQPGSYLCHCPQGFKGQNCEIEQDGCESSPCLNGGVCRGYRQYYVCTCKDGFFGERLEDPCVLKPCGTRGSCWSDRRGNYNCVCKVGLTGKDCEKDLLPPSGLHVLRVEENEVELRWDQPDHSHRVLSMFAVTYAPLGNSTPKTDYLDKQRSTHVLQDLVPGMLYNISTVSIKLKAYGNDTSQPATALIRTRPQRVEKLQLVNVSSSQVWLSWLVQDAHHAAVSRVHVSLMPSDGTDSLQAAHMYTVDVLTQSGIRPDEFPSTSHSAGPLQFWTRPYPPQNLSLSHVTPNSALITWSRHVRHVPDGFVINVTRGLNTRSRFLPNGKLGSYTLRELTPGHHYYVALMSVKNTGQEQIHSIPQHLSFTTCEFPCLLLCLSTNVNKLHLNYSACLFLCCRYTELVDRRGKITARFSHLTPKVIRHQSPQDCRSLICQNGGTCVSERGSVVCSCATGFKGRQCELLCQRVPHPCTRLYSETKSIPVWDGGILDYEECGGGGSFPSGSSEHELFFLAGTKGHIRYSRTCAIGRFVSQ</sequence>
<dbReference type="PANTHER" id="PTHR12916:SF4">
    <property type="entry name" value="UNINFLATABLE, ISOFORM C"/>
    <property type="match status" value="1"/>
</dbReference>
<evidence type="ECO:0000256" key="3">
    <source>
        <dbReference type="ARBA" id="ARBA00022729"/>
    </source>
</evidence>
<feature type="domain" description="EGF-like" evidence="8">
    <location>
        <begin position="75"/>
        <end position="112"/>
    </location>
</feature>
<dbReference type="SMART" id="SM00179">
    <property type="entry name" value="EGF_CA"/>
    <property type="match status" value="4"/>
</dbReference>
<protein>
    <recommendedName>
        <fullName evidence="12">Sushi, nidogen and EGF-like domains 1</fullName>
    </recommendedName>
</protein>
<feature type="disulfide bond" evidence="7">
    <location>
        <begin position="468"/>
        <end position="477"/>
    </location>
</feature>
<dbReference type="SUPFAM" id="SSF57196">
    <property type="entry name" value="EGF/Laminin"/>
    <property type="match status" value="4"/>
</dbReference>
<dbReference type="PRINTS" id="PR00010">
    <property type="entry name" value="EGFBLOOD"/>
</dbReference>
<evidence type="ECO:0000256" key="4">
    <source>
        <dbReference type="ARBA" id="ARBA00022737"/>
    </source>
</evidence>
<proteinExistence type="predicted"/>
<dbReference type="PROSITE" id="PS01186">
    <property type="entry name" value="EGF_2"/>
    <property type="match status" value="1"/>
</dbReference>
<dbReference type="PROSITE" id="PS00022">
    <property type="entry name" value="EGF_1"/>
    <property type="match status" value="3"/>
</dbReference>
<keyword evidence="6" id="KW-0325">Glycoprotein</keyword>
<name>A0A3B3YW42_9TELE</name>
<dbReference type="PROSITE" id="PS00010">
    <property type="entry name" value="ASX_HYDROXYL"/>
    <property type="match status" value="1"/>
</dbReference>
<dbReference type="FunFam" id="2.10.25.10:FF:000327">
    <property type="entry name" value="neurogenic locus notch homolog protein 4"/>
    <property type="match status" value="1"/>
</dbReference>
<reference evidence="10" key="2">
    <citation type="submission" date="2025-09" db="UniProtKB">
        <authorList>
            <consortium name="Ensembl"/>
        </authorList>
    </citation>
    <scope>IDENTIFICATION</scope>
</reference>
<evidence type="ECO:0000256" key="1">
    <source>
        <dbReference type="ARBA" id="ARBA00022473"/>
    </source>
</evidence>
<evidence type="ECO:0000256" key="6">
    <source>
        <dbReference type="ARBA" id="ARBA00023180"/>
    </source>
</evidence>
<dbReference type="FunFam" id="2.10.25.10:FF:000172">
    <property type="entry name" value="FAT atypical cadherin 3"/>
    <property type="match status" value="1"/>
</dbReference>
<dbReference type="InterPro" id="IPR013032">
    <property type="entry name" value="EGF-like_CS"/>
</dbReference>
<dbReference type="AlphaFoldDB" id="A0A3B3YW42"/>
<keyword evidence="3" id="KW-0732">Signal</keyword>
<evidence type="ECO:0000259" key="9">
    <source>
        <dbReference type="PROSITE" id="PS50853"/>
    </source>
</evidence>
<dbReference type="PROSITE" id="PS50026">
    <property type="entry name" value="EGF_3"/>
    <property type="match status" value="4"/>
</dbReference>
<dbReference type="CDD" id="cd00054">
    <property type="entry name" value="EGF_CA"/>
    <property type="match status" value="3"/>
</dbReference>
<dbReference type="Gene3D" id="2.60.40.10">
    <property type="entry name" value="Immunoglobulins"/>
    <property type="match status" value="2"/>
</dbReference>
<dbReference type="PANTHER" id="PTHR12916">
    <property type="entry name" value="CYTOCHROME C OXIDASE POLYPEPTIDE VIC-2"/>
    <property type="match status" value="1"/>
</dbReference>
<dbReference type="SUPFAM" id="SSF49265">
    <property type="entry name" value="Fibronectin type III"/>
    <property type="match status" value="2"/>
</dbReference>
<evidence type="ECO:0000313" key="11">
    <source>
        <dbReference type="Proteomes" id="UP000261480"/>
    </source>
</evidence>
<organism evidence="10 11">
    <name type="scientific">Poecilia mexicana</name>
    <dbReference type="NCBI Taxonomy" id="48701"/>
    <lineage>
        <taxon>Eukaryota</taxon>
        <taxon>Metazoa</taxon>
        <taxon>Chordata</taxon>
        <taxon>Craniata</taxon>
        <taxon>Vertebrata</taxon>
        <taxon>Euteleostomi</taxon>
        <taxon>Actinopterygii</taxon>
        <taxon>Neopterygii</taxon>
        <taxon>Teleostei</taxon>
        <taxon>Neoteleostei</taxon>
        <taxon>Acanthomorphata</taxon>
        <taxon>Ovalentaria</taxon>
        <taxon>Atherinomorphae</taxon>
        <taxon>Cyprinodontiformes</taxon>
        <taxon>Poeciliidae</taxon>
        <taxon>Poeciliinae</taxon>
        <taxon>Poecilia</taxon>
    </lineage>
</organism>
<dbReference type="SMART" id="SM00060">
    <property type="entry name" value="FN3"/>
    <property type="match status" value="3"/>
</dbReference>
<dbReference type="Gene3D" id="2.10.25.10">
    <property type="entry name" value="Laminin"/>
    <property type="match status" value="4"/>
</dbReference>
<dbReference type="GO" id="GO:0048646">
    <property type="term" value="P:anatomical structure formation involved in morphogenesis"/>
    <property type="evidence" value="ECO:0007669"/>
    <property type="project" value="UniProtKB-ARBA"/>
</dbReference>
<comment type="caution">
    <text evidence="7">Lacks conserved residue(s) required for the propagation of feature annotation.</text>
</comment>
<evidence type="ECO:0000259" key="8">
    <source>
        <dbReference type="PROSITE" id="PS50026"/>
    </source>
</evidence>
<evidence type="ECO:0000256" key="5">
    <source>
        <dbReference type="ARBA" id="ARBA00023157"/>
    </source>
</evidence>
<dbReference type="CDD" id="cd00063">
    <property type="entry name" value="FN3"/>
    <property type="match status" value="2"/>
</dbReference>
<accession>A0A3B3YW42</accession>
<dbReference type="GO" id="GO:0048667">
    <property type="term" value="P:cell morphogenesis involved in neuron differentiation"/>
    <property type="evidence" value="ECO:0007669"/>
    <property type="project" value="UniProtKB-ARBA"/>
</dbReference>
<feature type="disulfide bond" evidence="7">
    <location>
        <begin position="28"/>
        <end position="37"/>
    </location>
</feature>
<dbReference type="InterPro" id="IPR000152">
    <property type="entry name" value="EGF-type_Asp/Asn_hydroxyl_site"/>
</dbReference>
<dbReference type="GO" id="GO:0005112">
    <property type="term" value="F:Notch binding"/>
    <property type="evidence" value="ECO:0007669"/>
    <property type="project" value="TreeGrafter"/>
</dbReference>
<keyword evidence="2 7" id="KW-0245">EGF-like domain</keyword>
<dbReference type="InterPro" id="IPR001881">
    <property type="entry name" value="EGF-like_Ca-bd_dom"/>
</dbReference>
<feature type="domain" description="EGF-like" evidence="8">
    <location>
        <begin position="2"/>
        <end position="38"/>
    </location>
</feature>
<dbReference type="GO" id="GO:0043005">
    <property type="term" value="C:neuron projection"/>
    <property type="evidence" value="ECO:0007669"/>
    <property type="project" value="UniProtKB-ARBA"/>
</dbReference>
<feature type="domain" description="EGF-like" evidence="8">
    <location>
        <begin position="442"/>
        <end position="478"/>
    </location>
</feature>
<dbReference type="InterPro" id="IPR000742">
    <property type="entry name" value="EGF"/>
</dbReference>
<keyword evidence="4" id="KW-0677">Repeat</keyword>
<evidence type="ECO:0008006" key="12">
    <source>
        <dbReference type="Google" id="ProtNLM"/>
    </source>
</evidence>
<dbReference type="FunFam" id="2.60.40.10:FF:002461">
    <property type="entry name" value="Sushi, nidogen and EGF-like domains 1"/>
    <property type="match status" value="1"/>
</dbReference>
<evidence type="ECO:0000256" key="2">
    <source>
        <dbReference type="ARBA" id="ARBA00022536"/>
    </source>
</evidence>
<feature type="domain" description="EGF-like" evidence="8">
    <location>
        <begin position="40"/>
        <end position="73"/>
    </location>
</feature>